<organism evidence="1">
    <name type="scientific">Methanobrevibacter smithii tailed virus 1</name>
    <dbReference type="NCBI Taxonomy" id="3148917"/>
    <lineage>
        <taxon>Viruses</taxon>
        <taxon>Duplodnaviria</taxon>
        <taxon>Heunggongvirae</taxon>
        <taxon>Uroviricota</taxon>
        <taxon>Caudoviricetes</taxon>
        <taxon>Methanobavirales</taxon>
        <taxon>Usuviridae</taxon>
        <taxon>Manusuvirus</taxon>
        <taxon>Manusuvirus methanobrevibacteri</taxon>
    </lineage>
</organism>
<accession>A0AAU8B9M3</accession>
<keyword evidence="1" id="KW-0238">DNA-binding</keyword>
<proteinExistence type="predicted"/>
<evidence type="ECO:0000313" key="1">
    <source>
        <dbReference type="EMBL" id="XCD08668.1"/>
    </source>
</evidence>
<dbReference type="EMBL" id="PP537965">
    <property type="protein sequence ID" value="XCD08668.1"/>
    <property type="molecule type" value="Genomic_DNA"/>
</dbReference>
<sequence>MNTQDNFPEVVSGRITTRAKKLMEKYGLTVRFCVEHCIDMYVSKQNQRLIEKDQLKEEIRSLKLDLIAKEMQLETVMKELGDDV</sequence>
<dbReference type="GO" id="GO:0003677">
    <property type="term" value="F:DNA binding"/>
    <property type="evidence" value="ECO:0007669"/>
    <property type="project" value="UniProtKB-KW"/>
</dbReference>
<protein>
    <submittedName>
        <fullName evidence="1">DNA-binding protein</fullName>
    </submittedName>
</protein>
<name>A0AAU8B9M3_9CAUD</name>
<reference evidence="1" key="1">
    <citation type="submission" date="2024-03" db="EMBL/GenBank/DDBJ databases">
        <title>Archaeal virus exists in stable equilibrium with its dominant human gut methanogen host.</title>
        <authorList>
            <person name="Baquero D.P."/>
            <person name="Medvedeva S."/>
            <person name="Martin-Gallausiaux C."/>
            <person name="Pende N."/>
            <person name="Sartori-Rupp A."/>
            <person name="Tachon S."/>
            <person name="Pedron T."/>
            <person name="Debarbieux L."/>
            <person name="Borrel G."/>
            <person name="Gribaldo S."/>
            <person name="Krupovic M."/>
        </authorList>
    </citation>
    <scope>NUCLEOTIDE SEQUENCE</scope>
</reference>